<keyword evidence="5 8" id="KW-0560">Oxidoreductase</keyword>
<evidence type="ECO:0000256" key="9">
    <source>
        <dbReference type="PIRSR" id="PIRSR000094-2"/>
    </source>
</evidence>
<dbReference type="SUPFAM" id="SSF51735">
    <property type="entry name" value="NAD(P)-binding Rossmann-fold domains"/>
    <property type="match status" value="1"/>
</dbReference>
<evidence type="ECO:0000313" key="12">
    <source>
        <dbReference type="Proteomes" id="UP000648239"/>
    </source>
</evidence>
<accession>A0A8J7C2D3</accession>
<dbReference type="GO" id="GO:0006633">
    <property type="term" value="P:fatty acid biosynthetic process"/>
    <property type="evidence" value="ECO:0007669"/>
    <property type="project" value="UniProtKB-KW"/>
</dbReference>
<dbReference type="InterPro" id="IPR036291">
    <property type="entry name" value="NAD(P)-bd_dom_sf"/>
</dbReference>
<protein>
    <recommendedName>
        <fullName evidence="8">Enoyl-[acyl-carrier-protein] reductase [NADH]</fullName>
        <ecNumber evidence="8">1.3.1.9</ecNumber>
    </recommendedName>
</protein>
<dbReference type="Gene3D" id="3.40.50.720">
    <property type="entry name" value="NAD(P)-binding Rossmann-like Domain"/>
    <property type="match status" value="1"/>
</dbReference>
<evidence type="ECO:0000256" key="1">
    <source>
        <dbReference type="ARBA" id="ARBA00005194"/>
    </source>
</evidence>
<keyword evidence="3 8" id="KW-0444">Lipid biosynthesis</keyword>
<sequence>MRSINLRGKTALVLGVANKRSLAWAIAEALGEAGCRLAMTYQGERLQKNVSELAAKHKNSLMMALDVTSEEQADGVFAAVKSRFGRLDYLIHSIAFARREDLEGEFRKTSRDGWRIALDISAFSLVSLSNRAAPLMTEGGSILSLTFQASQRVFPNYNVMGAAKAALEYSTRQLAFELGPKNIRVNTISAGPVPTLSARGISGFSGMSAHHRKKSPLQRNIEPREVGDTALFLCSDMGSGITGATIYVDAGYHIIGL</sequence>
<dbReference type="PANTHER" id="PTHR43159">
    <property type="entry name" value="ENOYL-[ACYL-CARRIER-PROTEIN] REDUCTASE"/>
    <property type="match status" value="1"/>
</dbReference>
<dbReference type="InterPro" id="IPR014358">
    <property type="entry name" value="Enoyl-ACP_Rdtase_NADH"/>
</dbReference>
<evidence type="ECO:0000256" key="4">
    <source>
        <dbReference type="ARBA" id="ARBA00022832"/>
    </source>
</evidence>
<gene>
    <name evidence="11" type="ORF">IFK94_13290</name>
</gene>
<evidence type="ECO:0000256" key="8">
    <source>
        <dbReference type="PIRNR" id="PIRNR000094"/>
    </source>
</evidence>
<keyword evidence="6" id="KW-0443">Lipid metabolism</keyword>
<dbReference type="Pfam" id="PF13561">
    <property type="entry name" value="adh_short_C2"/>
    <property type="match status" value="1"/>
</dbReference>
<name>A0A8J7C2D3_9BACT</name>
<evidence type="ECO:0000256" key="7">
    <source>
        <dbReference type="ARBA" id="ARBA00023160"/>
    </source>
</evidence>
<organism evidence="11 12">
    <name type="scientific">Candidatus Polarisedimenticola svalbardensis</name>
    <dbReference type="NCBI Taxonomy" id="2886004"/>
    <lineage>
        <taxon>Bacteria</taxon>
        <taxon>Pseudomonadati</taxon>
        <taxon>Acidobacteriota</taxon>
        <taxon>Candidatus Polarisedimenticolia</taxon>
        <taxon>Candidatus Polarisedimenticolales</taxon>
        <taxon>Candidatus Polarisedimenticolaceae</taxon>
        <taxon>Candidatus Polarisedimenticola</taxon>
    </lineage>
</organism>
<keyword evidence="8 10" id="KW-0520">NAD</keyword>
<dbReference type="EMBL" id="JACXWD010000058">
    <property type="protein sequence ID" value="MBD3869090.1"/>
    <property type="molecule type" value="Genomic_DNA"/>
</dbReference>
<comment type="catalytic activity">
    <reaction evidence="8">
        <text>a 2,3-saturated acyl-[ACP] + NAD(+) = a (2E)-enoyl-[ACP] + NADH + H(+)</text>
        <dbReference type="Rhea" id="RHEA:10240"/>
        <dbReference type="Rhea" id="RHEA-COMP:9925"/>
        <dbReference type="Rhea" id="RHEA-COMP:9926"/>
        <dbReference type="ChEBI" id="CHEBI:15378"/>
        <dbReference type="ChEBI" id="CHEBI:57540"/>
        <dbReference type="ChEBI" id="CHEBI:57945"/>
        <dbReference type="ChEBI" id="CHEBI:78784"/>
        <dbReference type="ChEBI" id="CHEBI:78785"/>
        <dbReference type="EC" id="1.3.1.9"/>
    </reaction>
</comment>
<dbReference type="Proteomes" id="UP000648239">
    <property type="component" value="Unassembled WGS sequence"/>
</dbReference>
<feature type="binding site" evidence="10">
    <location>
        <position position="164"/>
    </location>
    <ligand>
        <name>NAD(+)</name>
        <dbReference type="ChEBI" id="CHEBI:57540"/>
    </ligand>
</feature>
<comment type="caution">
    <text evidence="11">The sequence shown here is derived from an EMBL/GenBank/DDBJ whole genome shotgun (WGS) entry which is preliminary data.</text>
</comment>
<feature type="binding site" evidence="10">
    <location>
        <position position="94"/>
    </location>
    <ligand>
        <name>NAD(+)</name>
        <dbReference type="ChEBI" id="CHEBI:57540"/>
    </ligand>
</feature>
<evidence type="ECO:0000256" key="3">
    <source>
        <dbReference type="ARBA" id="ARBA00022516"/>
    </source>
</evidence>
<dbReference type="PIRSF" id="PIRSF000094">
    <property type="entry name" value="Enoyl-ACP_rdct"/>
    <property type="match status" value="1"/>
</dbReference>
<dbReference type="EC" id="1.3.1.9" evidence="8"/>
<proteinExistence type="inferred from homology"/>
<comment type="similarity">
    <text evidence="2 8">Belongs to the short-chain dehydrogenases/reductases (SDR) family. FabI subfamily.</text>
</comment>
<evidence type="ECO:0000256" key="10">
    <source>
        <dbReference type="PIRSR" id="PIRSR000094-3"/>
    </source>
</evidence>
<dbReference type="InterPro" id="IPR002347">
    <property type="entry name" value="SDR_fam"/>
</dbReference>
<evidence type="ECO:0000256" key="5">
    <source>
        <dbReference type="ARBA" id="ARBA00023002"/>
    </source>
</evidence>
<dbReference type="PRINTS" id="PR00081">
    <property type="entry name" value="GDHRDH"/>
</dbReference>
<keyword evidence="4" id="KW-0276">Fatty acid metabolism</keyword>
<reference evidence="11 12" key="1">
    <citation type="submission" date="2020-08" db="EMBL/GenBank/DDBJ databases">
        <title>Acidobacteriota in marine sediments use diverse sulfur dissimilation pathways.</title>
        <authorList>
            <person name="Wasmund K."/>
        </authorList>
    </citation>
    <scope>NUCLEOTIDE SEQUENCE [LARGE SCALE GENOMIC DNA]</scope>
    <source>
        <strain evidence="11">MAG AM4</strain>
    </source>
</reference>
<dbReference type="CDD" id="cd05372">
    <property type="entry name" value="ENR_SDR"/>
    <property type="match status" value="1"/>
</dbReference>
<feature type="binding site" evidence="10">
    <location>
        <begin position="193"/>
        <end position="197"/>
    </location>
    <ligand>
        <name>NAD(+)</name>
        <dbReference type="ChEBI" id="CHEBI:57540"/>
    </ligand>
</feature>
<dbReference type="PANTHER" id="PTHR43159:SF2">
    <property type="entry name" value="ENOYL-[ACYL-CARRIER-PROTEIN] REDUCTASE [NADH], CHLOROPLASTIC"/>
    <property type="match status" value="1"/>
</dbReference>
<dbReference type="Gene3D" id="1.10.8.400">
    <property type="entry name" value="Enoyl acyl carrier protein reductase"/>
    <property type="match status" value="1"/>
</dbReference>
<dbReference type="AlphaFoldDB" id="A0A8J7C2D3"/>
<comment type="pathway">
    <text evidence="1">Lipid metabolism; fatty acid biosynthesis.</text>
</comment>
<evidence type="ECO:0000313" key="11">
    <source>
        <dbReference type="EMBL" id="MBD3869090.1"/>
    </source>
</evidence>
<feature type="binding site" evidence="10">
    <location>
        <position position="42"/>
    </location>
    <ligand>
        <name>NAD(+)</name>
        <dbReference type="ChEBI" id="CHEBI:57540"/>
    </ligand>
</feature>
<feature type="binding site" evidence="10">
    <location>
        <position position="15"/>
    </location>
    <ligand>
        <name>NAD(+)</name>
        <dbReference type="ChEBI" id="CHEBI:57540"/>
    </ligand>
</feature>
<keyword evidence="7 8" id="KW-0275">Fatty acid biosynthesis</keyword>
<evidence type="ECO:0000256" key="2">
    <source>
        <dbReference type="ARBA" id="ARBA00009233"/>
    </source>
</evidence>
<feature type="binding site" evidence="10">
    <location>
        <begin position="66"/>
        <end position="67"/>
    </location>
    <ligand>
        <name>NAD(+)</name>
        <dbReference type="ChEBI" id="CHEBI:57540"/>
    </ligand>
</feature>
<dbReference type="GO" id="GO:0004318">
    <property type="term" value="F:enoyl-[acyl-carrier-protein] reductase (NADH) activity"/>
    <property type="evidence" value="ECO:0007669"/>
    <property type="project" value="UniProtKB-EC"/>
</dbReference>
<evidence type="ECO:0000256" key="6">
    <source>
        <dbReference type="ARBA" id="ARBA00023098"/>
    </source>
</evidence>
<feature type="binding site" evidence="9">
    <location>
        <position position="97"/>
    </location>
    <ligand>
        <name>substrate</name>
    </ligand>
</feature>